<keyword evidence="3" id="KW-0732">Signal</keyword>
<dbReference type="PANTHER" id="PTHR31386">
    <property type="entry name" value="UNCHARACTERIZED PROTEIN KIAA2013"/>
    <property type="match status" value="1"/>
</dbReference>
<evidence type="ECO:0000256" key="4">
    <source>
        <dbReference type="ARBA" id="ARBA00022989"/>
    </source>
</evidence>
<dbReference type="GO" id="GO:0016020">
    <property type="term" value="C:membrane"/>
    <property type="evidence" value="ECO:0007669"/>
    <property type="project" value="UniProtKB-SubCell"/>
</dbReference>
<evidence type="ECO:0000256" key="6">
    <source>
        <dbReference type="ARBA" id="ARBA00023180"/>
    </source>
</evidence>
<keyword evidence="2" id="KW-0812">Transmembrane</keyword>
<dbReference type="InterPro" id="IPR018795">
    <property type="entry name" value="K2013-like"/>
</dbReference>
<feature type="region of interest" description="Disordered" evidence="7">
    <location>
        <begin position="116"/>
        <end position="142"/>
    </location>
</feature>
<keyword evidence="9" id="KW-1185">Reference proteome</keyword>
<evidence type="ECO:0000313" key="8">
    <source>
        <dbReference type="EnsemblMetazoa" id="GPAI013303-PA"/>
    </source>
</evidence>
<keyword evidence="6" id="KW-0325">Glycoprotein</keyword>
<reference evidence="9" key="1">
    <citation type="submission" date="2014-03" db="EMBL/GenBank/DDBJ databases">
        <authorList>
            <person name="Aksoy S."/>
            <person name="Warren W."/>
            <person name="Wilson R.K."/>
        </authorList>
    </citation>
    <scope>NUCLEOTIDE SEQUENCE [LARGE SCALE GENOMIC DNA]</scope>
    <source>
        <strain evidence="9">IAEA</strain>
    </source>
</reference>
<evidence type="ECO:0000256" key="3">
    <source>
        <dbReference type="ARBA" id="ARBA00022729"/>
    </source>
</evidence>
<evidence type="ECO:0000256" key="2">
    <source>
        <dbReference type="ARBA" id="ARBA00022692"/>
    </source>
</evidence>
<dbReference type="PANTHER" id="PTHR31386:SF2">
    <property type="entry name" value="SIMILAR TO RIKEN CDNA 2510039O18"/>
    <property type="match status" value="1"/>
</dbReference>
<evidence type="ECO:0000256" key="7">
    <source>
        <dbReference type="SAM" id="MobiDB-lite"/>
    </source>
</evidence>
<dbReference type="STRING" id="7398.A0A1A9ZFU0"/>
<evidence type="ECO:0000256" key="5">
    <source>
        <dbReference type="ARBA" id="ARBA00023136"/>
    </source>
</evidence>
<keyword evidence="4" id="KW-1133">Transmembrane helix</keyword>
<evidence type="ECO:0000256" key="1">
    <source>
        <dbReference type="ARBA" id="ARBA00004479"/>
    </source>
</evidence>
<dbReference type="VEuPathDB" id="VectorBase:GPAI013303"/>
<dbReference type="Pfam" id="PF10222">
    <property type="entry name" value="DUF2152"/>
    <property type="match status" value="1"/>
</dbReference>
<proteinExistence type="predicted"/>
<organism evidence="8 9">
    <name type="scientific">Glossina pallidipes</name>
    <name type="common">Tsetse fly</name>
    <dbReference type="NCBI Taxonomy" id="7398"/>
    <lineage>
        <taxon>Eukaryota</taxon>
        <taxon>Metazoa</taxon>
        <taxon>Ecdysozoa</taxon>
        <taxon>Arthropoda</taxon>
        <taxon>Hexapoda</taxon>
        <taxon>Insecta</taxon>
        <taxon>Pterygota</taxon>
        <taxon>Neoptera</taxon>
        <taxon>Endopterygota</taxon>
        <taxon>Diptera</taxon>
        <taxon>Brachycera</taxon>
        <taxon>Muscomorpha</taxon>
        <taxon>Hippoboscoidea</taxon>
        <taxon>Glossinidae</taxon>
        <taxon>Glossina</taxon>
    </lineage>
</organism>
<reference evidence="8" key="2">
    <citation type="submission" date="2020-05" db="UniProtKB">
        <authorList>
            <consortium name="EnsemblMetazoa"/>
        </authorList>
    </citation>
    <scope>IDENTIFICATION</scope>
    <source>
        <strain evidence="8">IAEA</strain>
    </source>
</reference>
<dbReference type="AlphaFoldDB" id="A0A1A9ZFU0"/>
<dbReference type="EnsemblMetazoa" id="GPAI013303-RA">
    <property type="protein sequence ID" value="GPAI013303-PA"/>
    <property type="gene ID" value="GPAI013303"/>
</dbReference>
<keyword evidence="5" id="KW-0472">Membrane</keyword>
<protein>
    <submittedName>
        <fullName evidence="8">Uncharacterized protein</fullName>
    </submittedName>
</protein>
<sequence length="168" mass="19205">MSHRCQHNPTFGEVKKTSENGSHPFLIPLKFATCNCCRRLKNWTTDVSNLTMSDDFLMEVMEFVKAGQSRRQFPVKLTEPLTAILYITKDKQHIIELYKALHVKEVGENKQTMLGKLSKSSPTIRQQEKPYRTSASSEGLHLEGKRSDFEMQAVAVRIDEYALSKPNS</sequence>
<name>A0A1A9ZFU0_GLOPL</name>
<dbReference type="Proteomes" id="UP000092445">
    <property type="component" value="Unassembled WGS sequence"/>
</dbReference>
<accession>A0A1A9ZFU0</accession>
<evidence type="ECO:0000313" key="9">
    <source>
        <dbReference type="Proteomes" id="UP000092445"/>
    </source>
</evidence>
<comment type="subcellular location">
    <subcellularLocation>
        <location evidence="1">Membrane</location>
        <topology evidence="1">Single-pass type I membrane protein</topology>
    </subcellularLocation>
</comment>